<protein>
    <recommendedName>
        <fullName evidence="3">F-box domain-containing protein</fullName>
    </recommendedName>
</protein>
<keyword evidence="2" id="KW-1185">Reference proteome</keyword>
<name>A0A1B7MKA2_9AGAM</name>
<proteinExistence type="predicted"/>
<evidence type="ECO:0000313" key="1">
    <source>
        <dbReference type="EMBL" id="OAX33035.1"/>
    </source>
</evidence>
<dbReference type="EMBL" id="KV448853">
    <property type="protein sequence ID" value="OAX33035.1"/>
    <property type="molecule type" value="Genomic_DNA"/>
</dbReference>
<evidence type="ECO:0008006" key="3">
    <source>
        <dbReference type="Google" id="ProtNLM"/>
    </source>
</evidence>
<dbReference type="STRING" id="1314800.A0A1B7MKA2"/>
<dbReference type="InParanoid" id="A0A1B7MKA2"/>
<dbReference type="OrthoDB" id="2691884at2759"/>
<dbReference type="AlphaFoldDB" id="A0A1B7MKA2"/>
<sequence length="265" mass="29875">MRSCGRPLSLAIHWSPNGADKLQRLLQPFTTQISSLTLVSFAEKSFAPQLSFEDLSALQDLTLYWSKVLRDNETDLAQSLSRLPCTLRSLKLRGLVFKPFKWLSTCNGLAQLTHLEITVTLLHELFYLLCLCPNLSSLEISLMFGGAAIQHLEPFTHTNLQSLSFNCRDTVRDPSPDLFDALTLPNLHVLEASYVGVPPHEELQALLARSNCPLECLIFVGVKITDEQRAEYLTFIPSLDIQCCKGKQVTLCHSWMRIFTNICHL</sequence>
<gene>
    <name evidence="1" type="ORF">K503DRAFT_560102</name>
</gene>
<dbReference type="Proteomes" id="UP000092154">
    <property type="component" value="Unassembled WGS sequence"/>
</dbReference>
<accession>A0A1B7MKA2</accession>
<dbReference type="InterPro" id="IPR032675">
    <property type="entry name" value="LRR_dom_sf"/>
</dbReference>
<dbReference type="SUPFAM" id="SSF52047">
    <property type="entry name" value="RNI-like"/>
    <property type="match status" value="1"/>
</dbReference>
<dbReference type="Gene3D" id="3.80.10.10">
    <property type="entry name" value="Ribonuclease Inhibitor"/>
    <property type="match status" value="1"/>
</dbReference>
<evidence type="ECO:0000313" key="2">
    <source>
        <dbReference type="Proteomes" id="UP000092154"/>
    </source>
</evidence>
<reference evidence="1 2" key="1">
    <citation type="submission" date="2016-06" db="EMBL/GenBank/DDBJ databases">
        <title>Comparative genomics of the ectomycorrhizal sister species Rhizopogon vinicolor and Rhizopogon vesiculosus (Basidiomycota: Boletales) reveals a divergence of the mating type B locus.</title>
        <authorList>
            <consortium name="DOE Joint Genome Institute"/>
            <person name="Mujic A.B."/>
            <person name="Kuo A."/>
            <person name="Tritt A."/>
            <person name="Lipzen A."/>
            <person name="Chen C."/>
            <person name="Johnson J."/>
            <person name="Sharma A."/>
            <person name="Barry K."/>
            <person name="Grigoriev I.V."/>
            <person name="Spatafora J.W."/>
        </authorList>
    </citation>
    <scope>NUCLEOTIDE SEQUENCE [LARGE SCALE GENOMIC DNA]</scope>
    <source>
        <strain evidence="1 2">AM-OR11-026</strain>
    </source>
</reference>
<organism evidence="1 2">
    <name type="scientific">Rhizopogon vinicolor AM-OR11-026</name>
    <dbReference type="NCBI Taxonomy" id="1314800"/>
    <lineage>
        <taxon>Eukaryota</taxon>
        <taxon>Fungi</taxon>
        <taxon>Dikarya</taxon>
        <taxon>Basidiomycota</taxon>
        <taxon>Agaricomycotina</taxon>
        <taxon>Agaricomycetes</taxon>
        <taxon>Agaricomycetidae</taxon>
        <taxon>Boletales</taxon>
        <taxon>Suillineae</taxon>
        <taxon>Rhizopogonaceae</taxon>
        <taxon>Rhizopogon</taxon>
    </lineage>
</organism>